<evidence type="ECO:0000256" key="2">
    <source>
        <dbReference type="PROSITE-ProRule" id="PRU00259"/>
    </source>
</evidence>
<feature type="region of interest" description="Disordered" evidence="3">
    <location>
        <begin position="1"/>
        <end position="20"/>
    </location>
</feature>
<dbReference type="Pfam" id="PF23005">
    <property type="entry name" value="DUF7032"/>
    <property type="match status" value="1"/>
</dbReference>
<protein>
    <recommendedName>
        <fullName evidence="4">DUF7032 domain-containing protein</fullName>
    </recommendedName>
</protein>
<name>A0A8J4R6W8_9ROSI</name>
<organism evidence="5 6">
    <name type="scientific">Castanea mollissima</name>
    <name type="common">Chinese chestnut</name>
    <dbReference type="NCBI Taxonomy" id="60419"/>
    <lineage>
        <taxon>Eukaryota</taxon>
        <taxon>Viridiplantae</taxon>
        <taxon>Streptophyta</taxon>
        <taxon>Embryophyta</taxon>
        <taxon>Tracheophyta</taxon>
        <taxon>Spermatophyta</taxon>
        <taxon>Magnoliopsida</taxon>
        <taxon>eudicotyledons</taxon>
        <taxon>Gunneridae</taxon>
        <taxon>Pentapetalae</taxon>
        <taxon>rosids</taxon>
        <taxon>fabids</taxon>
        <taxon>Fagales</taxon>
        <taxon>Fagaceae</taxon>
        <taxon>Castanea</taxon>
    </lineage>
</organism>
<evidence type="ECO:0000256" key="1">
    <source>
        <dbReference type="ARBA" id="ARBA00022737"/>
    </source>
</evidence>
<dbReference type="EMBL" id="JRKL02002525">
    <property type="protein sequence ID" value="KAF3958583.1"/>
    <property type="molecule type" value="Genomic_DNA"/>
</dbReference>
<accession>A0A8J4R6W8</accession>
<gene>
    <name evidence="5" type="ORF">CMV_016524</name>
</gene>
<dbReference type="AlphaFoldDB" id="A0A8J4R6W8"/>
<dbReference type="PANTHER" id="PTHR46043:SF5">
    <property type="entry name" value="ARM REPEAT SUPERFAMILY PROTEIN"/>
    <property type="match status" value="1"/>
</dbReference>
<dbReference type="InterPro" id="IPR016024">
    <property type="entry name" value="ARM-type_fold"/>
</dbReference>
<evidence type="ECO:0000313" key="5">
    <source>
        <dbReference type="EMBL" id="KAF3958583.1"/>
    </source>
</evidence>
<evidence type="ECO:0000256" key="3">
    <source>
        <dbReference type="SAM" id="MobiDB-lite"/>
    </source>
</evidence>
<dbReference type="InterPro" id="IPR011989">
    <property type="entry name" value="ARM-like"/>
</dbReference>
<dbReference type="OrthoDB" id="7537227at2759"/>
<dbReference type="SUPFAM" id="SSF48371">
    <property type="entry name" value="ARM repeat"/>
    <property type="match status" value="1"/>
</dbReference>
<comment type="caution">
    <text evidence="5">The sequence shown here is derived from an EMBL/GenBank/DDBJ whole genome shotgun (WGS) entry which is preliminary data.</text>
</comment>
<dbReference type="InterPro" id="IPR000225">
    <property type="entry name" value="Armadillo"/>
</dbReference>
<keyword evidence="1" id="KW-0677">Repeat</keyword>
<evidence type="ECO:0000259" key="4">
    <source>
        <dbReference type="Pfam" id="PF23005"/>
    </source>
</evidence>
<reference evidence="5" key="1">
    <citation type="submission" date="2020-03" db="EMBL/GenBank/DDBJ databases">
        <title>Castanea mollissima Vanexum genome sequencing.</title>
        <authorList>
            <person name="Staton M."/>
        </authorList>
    </citation>
    <scope>NUCLEOTIDE SEQUENCE</scope>
    <source>
        <tissue evidence="5">Leaf</tissue>
    </source>
</reference>
<sequence>MREQNQDQNQTSPETSAGKSNTLLGGIQIVSSLISLTHSVKVFVSKWQSIRVKLEELHSGLIAIENSEFEHSHIENPAISGLLSAILLTTKESHDLAQRCVDLSYSGKLLMQSDLNVIFTKLDRHRRHAVLYKRLVNENEETQIQVESTKVVEVISGFDSYKAVLIGAGVVGPLIRVLEGGSEMGKEVALKCLMKLTENSDNSWSVSAHGGVTALLKICGSDCKVELVGYACGVLRNLIGVEEIKRFLIEEGAIPMFIKLARCKDEILLMISIEFLQSIAFEDKLVREMILREGGIRALLRVVDPRWSYSSKTREVALRAIENLCFSSSIAINILMNHGFVDQIMYFVRNGEVSVQELALKVAFRLCGTSEEAKKAMGDAGFMPELVKFLNCKSFEVREMAAEALSGMVLVPKNRKRFAQDDRNIGLLLQLLEKEEGNSGIKKFLLSILTSLTSCSSVKRKIVNSGYMKNIEKLAQAETDAKRLVRKLSTNRFRSMLSGIWHS</sequence>
<dbReference type="PROSITE" id="PS50176">
    <property type="entry name" value="ARM_REPEAT"/>
    <property type="match status" value="1"/>
</dbReference>
<dbReference type="Gene3D" id="1.25.10.10">
    <property type="entry name" value="Leucine-rich Repeat Variant"/>
    <property type="match status" value="1"/>
</dbReference>
<dbReference type="PANTHER" id="PTHR46043">
    <property type="entry name" value="ARM REPEAT SUPERFAMILY PROTEIN"/>
    <property type="match status" value="1"/>
</dbReference>
<dbReference type="SMART" id="SM00185">
    <property type="entry name" value="ARM"/>
    <property type="match status" value="5"/>
</dbReference>
<keyword evidence="6" id="KW-1185">Reference proteome</keyword>
<proteinExistence type="predicted"/>
<dbReference type="Proteomes" id="UP000737018">
    <property type="component" value="Unassembled WGS sequence"/>
</dbReference>
<dbReference type="Pfam" id="PF00514">
    <property type="entry name" value="Arm"/>
    <property type="match status" value="1"/>
</dbReference>
<feature type="repeat" description="ARM" evidence="2">
    <location>
        <begin position="210"/>
        <end position="253"/>
    </location>
</feature>
<dbReference type="InterPro" id="IPR054296">
    <property type="entry name" value="DUF7032"/>
</dbReference>
<evidence type="ECO:0000313" key="6">
    <source>
        <dbReference type="Proteomes" id="UP000737018"/>
    </source>
</evidence>
<feature type="domain" description="DUF7032" evidence="4">
    <location>
        <begin position="28"/>
        <end position="129"/>
    </location>
</feature>